<keyword evidence="2" id="KW-1133">Transmembrane helix</keyword>
<dbReference type="STRING" id="92696.A0A4R0RA80"/>
<sequence>MNSGPETVVNSRADLPPPRERKGMRSVSPPLANVSLRRFNYWIALGVAAVLAFYSYRIVQWKAEAGGWWNLALRRKSPMMEQMQGGQPAATPSSAGGKGGGTPMVGGDAEVEQRINELAAALGLPSKDLASAIADAAREYVPPASISSIAAHQTGDAVQYIVDPSGAASSDAQTQVGATATRAMGAVASAFDAALGMDEPPADDLS</sequence>
<feature type="region of interest" description="Disordered" evidence="1">
    <location>
        <begin position="1"/>
        <end position="27"/>
    </location>
</feature>
<evidence type="ECO:0000313" key="3">
    <source>
        <dbReference type="EMBL" id="TCD64801.1"/>
    </source>
</evidence>
<comment type="caution">
    <text evidence="3">The sequence shown here is derived from an EMBL/GenBank/DDBJ whole genome shotgun (WGS) entry which is preliminary data.</text>
</comment>
<dbReference type="AlphaFoldDB" id="A0A4R0RA80"/>
<dbReference type="OrthoDB" id="3199651at2759"/>
<reference evidence="3 4" key="1">
    <citation type="submission" date="2018-11" db="EMBL/GenBank/DDBJ databases">
        <title>Genome assembly of Steccherinum ochraceum LE-BIN_3174, the white-rot fungus of the Steccherinaceae family (The Residual Polyporoid clade, Polyporales, Basidiomycota).</title>
        <authorList>
            <person name="Fedorova T.V."/>
            <person name="Glazunova O.A."/>
            <person name="Landesman E.O."/>
            <person name="Moiseenko K.V."/>
            <person name="Psurtseva N.V."/>
            <person name="Savinova O.S."/>
            <person name="Shakhova N.V."/>
            <person name="Tyazhelova T.V."/>
            <person name="Vasina D.V."/>
        </authorList>
    </citation>
    <scope>NUCLEOTIDE SEQUENCE [LARGE SCALE GENOMIC DNA]</scope>
    <source>
        <strain evidence="3 4">LE-BIN_3174</strain>
    </source>
</reference>
<feature type="compositionally biased region" description="Polar residues" evidence="1">
    <location>
        <begin position="1"/>
        <end position="10"/>
    </location>
</feature>
<evidence type="ECO:0000256" key="1">
    <source>
        <dbReference type="SAM" id="MobiDB-lite"/>
    </source>
</evidence>
<gene>
    <name evidence="3" type="ORF">EIP91_003613</name>
</gene>
<dbReference type="EMBL" id="RWJN01000214">
    <property type="protein sequence ID" value="TCD64801.1"/>
    <property type="molecule type" value="Genomic_DNA"/>
</dbReference>
<keyword evidence="2" id="KW-0472">Membrane</keyword>
<organism evidence="3 4">
    <name type="scientific">Steccherinum ochraceum</name>
    <dbReference type="NCBI Taxonomy" id="92696"/>
    <lineage>
        <taxon>Eukaryota</taxon>
        <taxon>Fungi</taxon>
        <taxon>Dikarya</taxon>
        <taxon>Basidiomycota</taxon>
        <taxon>Agaricomycotina</taxon>
        <taxon>Agaricomycetes</taxon>
        <taxon>Polyporales</taxon>
        <taxon>Steccherinaceae</taxon>
        <taxon>Steccherinum</taxon>
    </lineage>
</organism>
<keyword evidence="2" id="KW-0812">Transmembrane</keyword>
<feature type="region of interest" description="Disordered" evidence="1">
    <location>
        <begin position="80"/>
        <end position="104"/>
    </location>
</feature>
<dbReference type="Proteomes" id="UP000292702">
    <property type="component" value="Unassembled WGS sequence"/>
</dbReference>
<feature type="transmembrane region" description="Helical" evidence="2">
    <location>
        <begin position="39"/>
        <end position="56"/>
    </location>
</feature>
<protein>
    <submittedName>
        <fullName evidence="3">Uncharacterized protein</fullName>
    </submittedName>
</protein>
<evidence type="ECO:0000256" key="2">
    <source>
        <dbReference type="SAM" id="Phobius"/>
    </source>
</evidence>
<accession>A0A4R0RA80</accession>
<proteinExistence type="predicted"/>
<name>A0A4R0RA80_9APHY</name>
<evidence type="ECO:0000313" key="4">
    <source>
        <dbReference type="Proteomes" id="UP000292702"/>
    </source>
</evidence>
<keyword evidence="4" id="KW-1185">Reference proteome</keyword>